<name>A0A6U3CUV6_9EUKA</name>
<dbReference type="Pfam" id="PF13561">
    <property type="entry name" value="adh_short_C2"/>
    <property type="match status" value="1"/>
</dbReference>
<protein>
    <recommendedName>
        <fullName evidence="4">Oxidoreductase</fullName>
    </recommendedName>
</protein>
<evidence type="ECO:0008006" key="4">
    <source>
        <dbReference type="Google" id="ProtNLM"/>
    </source>
</evidence>
<dbReference type="PRINTS" id="PR00080">
    <property type="entry name" value="SDRFAMILY"/>
</dbReference>
<comment type="similarity">
    <text evidence="1">Belongs to the short-chain dehydrogenases/reductases (SDR) family.</text>
</comment>
<evidence type="ECO:0000256" key="2">
    <source>
        <dbReference type="ARBA" id="ARBA00023002"/>
    </source>
</evidence>
<dbReference type="SUPFAM" id="SSF51735">
    <property type="entry name" value="NAD(P)-binding Rossmann-fold domains"/>
    <property type="match status" value="1"/>
</dbReference>
<accession>A0A6U3CUV6</accession>
<dbReference type="PRINTS" id="PR00081">
    <property type="entry name" value="GDHRDH"/>
</dbReference>
<dbReference type="Gene3D" id="3.40.50.720">
    <property type="entry name" value="NAD(P)-binding Rossmann-like Domain"/>
    <property type="match status" value="1"/>
</dbReference>
<dbReference type="CDD" id="cd05233">
    <property type="entry name" value="SDR_c"/>
    <property type="match status" value="1"/>
</dbReference>
<dbReference type="AlphaFoldDB" id="A0A6U3CUV6"/>
<proteinExistence type="inferred from homology"/>
<dbReference type="GO" id="GO:0016616">
    <property type="term" value="F:oxidoreductase activity, acting on the CH-OH group of donors, NAD or NADP as acceptor"/>
    <property type="evidence" value="ECO:0007669"/>
    <property type="project" value="TreeGrafter"/>
</dbReference>
<organism evidence="3">
    <name type="scientific">Lotharella globosa</name>
    <dbReference type="NCBI Taxonomy" id="91324"/>
    <lineage>
        <taxon>Eukaryota</taxon>
        <taxon>Sar</taxon>
        <taxon>Rhizaria</taxon>
        <taxon>Cercozoa</taxon>
        <taxon>Chlorarachniophyceae</taxon>
        <taxon>Lotharella</taxon>
    </lineage>
</organism>
<sequence length="300" mass="32165">MIRSVLRAQRRHVRAMSTKYPPRGNRFEGKNIIVTGAAGNFGGICAKMLAAEGANIALVDLAEDKLPDVQKEVETYGIKARCFGMDLTDDTKVKNMVAEVKSEFGTIDGLFNNAGYQGAFAPVDQYPTDDFEMVMKINVVGLFSTLKYTAQAMIEQGNGGAIVNTASCAGLGCPTLMAAYGSSKAAVIHLSKISAIDLAPHNIRVNSISPAYIGPEDGYMWLRQVQLQAENNPTNASEYYFSNDNDTVAKQMIGSVPLRRAGKVEEVINAALFLLSEESSYMTGVDLDISGGNVIGGARG</sequence>
<evidence type="ECO:0000256" key="1">
    <source>
        <dbReference type="ARBA" id="ARBA00006484"/>
    </source>
</evidence>
<dbReference type="PANTHER" id="PTHR42760:SF115">
    <property type="entry name" value="3-OXOACYL-[ACYL-CARRIER-PROTEIN] REDUCTASE FABG"/>
    <property type="match status" value="1"/>
</dbReference>
<gene>
    <name evidence="3" type="ORF">LGLO00237_LOCUS20940</name>
</gene>
<evidence type="ECO:0000313" key="3">
    <source>
        <dbReference type="EMBL" id="CAE0669313.1"/>
    </source>
</evidence>
<keyword evidence="2" id="KW-0560">Oxidoreductase</keyword>
<dbReference type="EMBL" id="HBIV01029304">
    <property type="protein sequence ID" value="CAE0669313.1"/>
    <property type="molecule type" value="Transcribed_RNA"/>
</dbReference>
<dbReference type="InterPro" id="IPR036291">
    <property type="entry name" value="NAD(P)-bd_dom_sf"/>
</dbReference>
<dbReference type="PANTHER" id="PTHR42760">
    <property type="entry name" value="SHORT-CHAIN DEHYDROGENASES/REDUCTASES FAMILY MEMBER"/>
    <property type="match status" value="1"/>
</dbReference>
<dbReference type="InterPro" id="IPR002347">
    <property type="entry name" value="SDR_fam"/>
</dbReference>
<reference evidence="3" key="1">
    <citation type="submission" date="2021-01" db="EMBL/GenBank/DDBJ databases">
        <authorList>
            <person name="Corre E."/>
            <person name="Pelletier E."/>
            <person name="Niang G."/>
            <person name="Scheremetjew M."/>
            <person name="Finn R."/>
            <person name="Kale V."/>
            <person name="Holt S."/>
            <person name="Cochrane G."/>
            <person name="Meng A."/>
            <person name="Brown T."/>
            <person name="Cohen L."/>
        </authorList>
    </citation>
    <scope>NUCLEOTIDE SEQUENCE</scope>
    <source>
        <strain evidence="3">CCCM811</strain>
    </source>
</reference>
<dbReference type="FunFam" id="3.40.50.720:FF:000084">
    <property type="entry name" value="Short-chain dehydrogenase reductase"/>
    <property type="match status" value="1"/>
</dbReference>